<feature type="compositionally biased region" description="Low complexity" evidence="5">
    <location>
        <begin position="1960"/>
        <end position="1971"/>
    </location>
</feature>
<feature type="region of interest" description="Disordered" evidence="5">
    <location>
        <begin position="2218"/>
        <end position="2707"/>
    </location>
</feature>
<feature type="compositionally biased region" description="Low complexity" evidence="5">
    <location>
        <begin position="1458"/>
        <end position="1479"/>
    </location>
</feature>
<dbReference type="OMA" id="HEENNDM"/>
<feature type="compositionally biased region" description="Basic and acidic residues" evidence="5">
    <location>
        <begin position="937"/>
        <end position="961"/>
    </location>
</feature>
<feature type="compositionally biased region" description="Polar residues" evidence="5">
    <location>
        <begin position="2467"/>
        <end position="2488"/>
    </location>
</feature>
<feature type="region of interest" description="Disordered" evidence="5">
    <location>
        <begin position="161"/>
        <end position="193"/>
    </location>
</feature>
<feature type="region of interest" description="Disordered" evidence="5">
    <location>
        <begin position="1731"/>
        <end position="1770"/>
    </location>
</feature>
<feature type="compositionally biased region" description="Gly residues" evidence="5">
    <location>
        <begin position="1188"/>
        <end position="1200"/>
    </location>
</feature>
<dbReference type="InterPro" id="IPR011011">
    <property type="entry name" value="Znf_FYVE_PHD"/>
</dbReference>
<dbReference type="GO" id="GO:0008270">
    <property type="term" value="F:zinc ion binding"/>
    <property type="evidence" value="ECO:0007669"/>
    <property type="project" value="UniProtKB-KW"/>
</dbReference>
<dbReference type="PANTHER" id="PTHR46462:SF3">
    <property type="entry name" value="UPSET, ISOFORM A"/>
    <property type="match status" value="1"/>
</dbReference>
<feature type="region of interest" description="Disordered" evidence="5">
    <location>
        <begin position="2797"/>
        <end position="2835"/>
    </location>
</feature>
<dbReference type="GO" id="GO:0008757">
    <property type="term" value="F:S-adenosylmethionine-dependent methyltransferase activity"/>
    <property type="evidence" value="ECO:0007669"/>
    <property type="project" value="UniProtKB-ARBA"/>
</dbReference>
<accession>A0A7M7JVS7</accession>
<feature type="region of interest" description="Disordered" evidence="5">
    <location>
        <begin position="1034"/>
        <end position="1068"/>
    </location>
</feature>
<dbReference type="EnsemblMetazoa" id="XM_022801691">
    <property type="protein sequence ID" value="XP_022657426"/>
    <property type="gene ID" value="LOC111248774"/>
</dbReference>
<dbReference type="EnsemblMetazoa" id="XM_022801690">
    <property type="protein sequence ID" value="XP_022657425"/>
    <property type="gene ID" value="LOC111248774"/>
</dbReference>
<feature type="compositionally biased region" description="Basic and acidic residues" evidence="5">
    <location>
        <begin position="29"/>
        <end position="43"/>
    </location>
</feature>
<dbReference type="GeneID" id="111248774"/>
<dbReference type="OrthoDB" id="6511965at2759"/>
<evidence type="ECO:0000256" key="1">
    <source>
        <dbReference type="ARBA" id="ARBA00022723"/>
    </source>
</evidence>
<feature type="compositionally biased region" description="Low complexity" evidence="5">
    <location>
        <begin position="807"/>
        <end position="825"/>
    </location>
</feature>
<dbReference type="PANTHER" id="PTHR46462">
    <property type="entry name" value="UPSET, ISOFORM A"/>
    <property type="match status" value="1"/>
</dbReference>
<feature type="compositionally biased region" description="Basic and acidic residues" evidence="5">
    <location>
        <begin position="2442"/>
        <end position="2466"/>
    </location>
</feature>
<dbReference type="GO" id="GO:0006325">
    <property type="term" value="P:chromatin organization"/>
    <property type="evidence" value="ECO:0007669"/>
    <property type="project" value="UniProtKB-KW"/>
</dbReference>
<feature type="compositionally biased region" description="Basic residues" evidence="5">
    <location>
        <begin position="301"/>
        <end position="311"/>
    </location>
</feature>
<feature type="compositionally biased region" description="Basic and acidic residues" evidence="5">
    <location>
        <begin position="2538"/>
        <end position="2547"/>
    </location>
</feature>
<keyword evidence="4" id="KW-0156">Chromatin regulator</keyword>
<feature type="compositionally biased region" description="Basic and acidic residues" evidence="5">
    <location>
        <begin position="2803"/>
        <end position="2813"/>
    </location>
</feature>
<dbReference type="InterPro" id="IPR001214">
    <property type="entry name" value="SET_dom"/>
</dbReference>
<feature type="compositionally biased region" description="Low complexity" evidence="5">
    <location>
        <begin position="2400"/>
        <end position="2412"/>
    </location>
</feature>
<reference evidence="8" key="1">
    <citation type="submission" date="2021-01" db="UniProtKB">
        <authorList>
            <consortium name="EnsemblMetazoa"/>
        </authorList>
    </citation>
    <scope>IDENTIFICATION</scope>
</reference>
<dbReference type="SMART" id="SM00249">
    <property type="entry name" value="PHD"/>
    <property type="match status" value="1"/>
</dbReference>
<dbReference type="RefSeq" id="XP_022657422.1">
    <property type="nucleotide sequence ID" value="XM_022801687.1"/>
</dbReference>
<feature type="compositionally biased region" description="Polar residues" evidence="5">
    <location>
        <begin position="661"/>
        <end position="674"/>
    </location>
</feature>
<feature type="region of interest" description="Disordered" evidence="5">
    <location>
        <begin position="1782"/>
        <end position="1938"/>
    </location>
</feature>
<feature type="compositionally biased region" description="Low complexity" evidence="5">
    <location>
        <begin position="718"/>
        <end position="748"/>
    </location>
</feature>
<feature type="region of interest" description="Disordered" evidence="5">
    <location>
        <begin position="1104"/>
        <end position="1168"/>
    </location>
</feature>
<evidence type="ECO:0000259" key="7">
    <source>
        <dbReference type="SMART" id="SM00317"/>
    </source>
</evidence>
<dbReference type="EnsemblMetazoa" id="XM_022801687">
    <property type="protein sequence ID" value="XP_022657422"/>
    <property type="gene ID" value="LOC111248774"/>
</dbReference>
<feature type="region of interest" description="Disordered" evidence="5">
    <location>
        <begin position="651"/>
        <end position="775"/>
    </location>
</feature>
<evidence type="ECO:0000256" key="3">
    <source>
        <dbReference type="ARBA" id="ARBA00022833"/>
    </source>
</evidence>
<evidence type="ECO:0000313" key="9">
    <source>
        <dbReference type="Proteomes" id="UP000594260"/>
    </source>
</evidence>
<proteinExistence type="predicted"/>
<evidence type="ECO:0000256" key="5">
    <source>
        <dbReference type="SAM" id="MobiDB-lite"/>
    </source>
</evidence>
<evidence type="ECO:0000259" key="6">
    <source>
        <dbReference type="SMART" id="SM00249"/>
    </source>
</evidence>
<feature type="compositionally biased region" description="Polar residues" evidence="5">
    <location>
        <begin position="2011"/>
        <end position="2033"/>
    </location>
</feature>
<dbReference type="Proteomes" id="UP000594260">
    <property type="component" value="Unplaced"/>
</dbReference>
<feature type="compositionally biased region" description="Basic and acidic residues" evidence="5">
    <location>
        <begin position="2325"/>
        <end position="2399"/>
    </location>
</feature>
<sequence length="2964" mass="314388">MTSLGNPLHPGVAVATSTTSALPTPPLLPHEEHEELRRIRREGVTVSRRATVRPPIAGGSLGQVHYQQQHQQQQQQQLHHQQQQHHGPTVTGAGGGGREPPGVHLSGGHHQRAGGATAAVVHGLGGRVIGLGGGAGLGVGVVVGAATASVTGTAVGVGGFDDDAGHHSDDTEETLSSSSKEPLPDSDGETELENPRRALNTAELHPAQRTTQLTSASLQQHQQQHQAHHHHQHATTTLSASSTSNNSNSTTTTTGLLQQQQQQQRHHVTPTQHRQGPSFRPSPLHHLNNNSHNTQQQQQQQHHHHPHHPHHPVQQQHQGVTTHVVSAAATNHLHTTTASTLSGASTVSAAATAGLTAGPHQHSSHYPNHHPHGAGIGSVSVSTVGDHHRQQQHTIGGHHHGVAVPHPQTHQAQTQQQQQPQQQQLPKQKQKQPPGQGQAARRARAPGVTKTVTFAAPTDDEEAAAALLLYCHNTMQHQSQAHQAAAAAAAAAQQQTATVTTTTGGHPASGNVASAGGNAGSASLPGAYSLNHHKSKATAVHSAAAVNTPAPSAGSAGNLSGLALLAGAANQPTSKRGGAASLEGFYNYGTTNHHQPAPTPTPRKAHIGLPYQDHNYGAPPPPTPPASPPPPFSPRVAFEDERALSSLASLQRHSHSGGTGFSHQAQTSVASGATGQSHHHGHLHHGQGTNAHSHSHTVQVHSTTAGSHHTGGLGGRGARASTLSPQQSHLSSASSNTTTAATASLNHSVVHHPHHQQHVTTPREQHGSTKSSSISASSAASVVATISAVASARDITTSGGSLNNNIGNNSSSNNHNNSIGSHAGGVRTSSTVTIPQKRESAASVISGAHSDVTAKSASTAGGGGMGPTVREQKGLLRQQKKRRKKELDLSAQKEATTQVLHESAKVGGRQSREGRTIASASGIDATEVGARHPATHSGHENTRHATTKAHSEPNRKDRQDWAEGEESITRCVCGFNHDDEYMICCDGCGVWQHVECMGLDKNHIPDTYYCELCVPRKVDRNRAKTLQIRKKDKLSPLRGGDGCDTADVSGMSPRVSPGTTSSGQTEDHNTNGFLDVGMSELNNLPNGLAKKHFNRRFLKTKQQQLLKGLRGRGAGNLKGKMKEMKEKCPRNLKSPLSSPHVSPSSTATSPGKTSKGGKSQNRAGLKNGKITAQRKLLAQGALAKLRSGGAGGTDKGGPQSGKGFHHNLPLVDDDDDDEEDDVDNVGDSEVGHPMVGAHRRKGQHHDDYYEETLINQYTPEVQILTLRGNSAAQETLLRRILAMSSAKPYRLCDLGESKGLVCIEELEPGYPVAEVRGRFMIMDQFNGNKRRAQPHVLFYSPTGRPLSQQKPGGGREGAASSDDDADDDDDDDDEETLCVDARRCGSEARAVRRSCRPTAELRHVLQNGLLQLWLVAGPRGLVRDQEVSIAFELPPAPGVECACGRAAPVCPYGTSVASPSTLSSNTTNSATTVSVTTSSGKLSRPAKQQQLHQQQHHATTTAATTTAATAATIAAATTITPPSQRQLPQQHVNPQVGQHGQQHGGPTAQPTAPSRPKKLALLERKPSVNLRTASPPPLTNSPITPIIHSKGYPTLSAGQLAHQGQAQSCVTPVPQSPVKIKEQKDLKEHLKELKKESNELTTSSPVASQTSTPVLQATVGSSVTVSVKKEPGIDETDDMIEVDETATSISTVVVRPVSPAKAVAVRRRRTSSLAAEVAVKQEVGEDLDVQTEKADAVAASSHDGVHSITVHSEEKERDHGSGRKMTREERKLDAIMRAFEKMEQKQKRKQQDHKHVPGKDKDDRRRSSGSGRTAGASVGANESSSDKRPPSTGGDAAACPAPGQSSSKKGRRKSSSGTPMKRGRARTTSGCSDTNNSLNAKDSNASNDCFAQPAKSKRLLMQGWLQEKHNGAELSSPGGESPSTGASTPNQEGYNKGDESVCFVRESHSVANAMAHLRRSSSLSTTVTGQVSPGGGPIGPSVGVNSNCGAGSAKKRWLRQAMCDDGDSTPEAPNSPSNIGQLPSQLPTASPTTDAPGLLEEDNHHESGHASGPDYVTPLKKRRLMRESVDSASPIHDSPHRSPHESINDEHDEEEKEEPKRLDEETSNVDVVQIGTQNEPLVKRPTVVSTASEETQDAPEVSTSKEEHEKEGNHKESTLTECPVSIIKDGKSIDEKDDVDDEKDDELVVDLGDEIAPKSSELNEVFCKLGIFEPPKADTATDINILKKKPSEESTDLGVQAKSWPNDPSDNLDEESETSKQRQTAAKDKYLKREKEVKFANEPEVKESSVKEKEHKMSKEKDTNAKDSRDKINKDSKTCQVLLPKEPKSPKDLPKEKDVRENKKSVRETNKPLNKSDRESKSIREKEQKSPKEKESRSPKPKETSSSKKDLKRTTERETVVTAVATVAPETADPFSRALVKEDCRPKDKNVKDKKEKHRKERKDEKRGSRDSKERSSVDEPVEEPKSASSTDGMAQESQASSPTLSKTSETEGELHETTDNSNLSSQQQQEHVSILPAITEARVVEAQVNSASTESTSEDKGERPVEETEVEPPKATTTASDSSWEQPAQISEASGGDEATDCDGEESVAMDGATTPTLDEMENDDMSATADEGHSDGRLPDAPVRLPPSEALKAPSSVSVTPSPTTQQAQLTESATVVPAPARDRKKRLSLSEYLKRQRSEPGPPILTGPPTTNNNNNNNSLLRSPISSGPIKLAPISKELLGSFAKLAGGAGSGVKTAGVAPISPMSRSKSISDPTSPLSHLPSTIRSSLPAAVTAPPMQLLSLSASGSSALHKSALFPDTPERDRDHHVGDGGTSAVSLVDPPVPKRREPLTQRLRREFGLLAPNDNLEGLGGAGASSSAAPTVVTPGSYTPHGAANSFPTATVQTPNGPQQVYYVPQPASGQPLCPGMTAKQAGPLNPLSVGASTGSTAARGFKASGPLPPTRPRTNTSGASAGYKPGYY</sequence>
<dbReference type="SMART" id="SM00317">
    <property type="entry name" value="SET"/>
    <property type="match status" value="1"/>
</dbReference>
<feature type="compositionally biased region" description="Low complexity" evidence="5">
    <location>
        <begin position="1488"/>
        <end position="1505"/>
    </location>
</feature>
<dbReference type="InterPro" id="IPR013083">
    <property type="entry name" value="Znf_RING/FYVE/PHD"/>
</dbReference>
<feature type="region of interest" description="Disordered" evidence="5">
    <location>
        <begin position="1999"/>
        <end position="2182"/>
    </location>
</feature>
<dbReference type="InterPro" id="IPR019786">
    <property type="entry name" value="Zinc_finger_PHD-type_CS"/>
</dbReference>
<feature type="region of interest" description="Disordered" evidence="5">
    <location>
        <begin position="1"/>
        <end position="114"/>
    </location>
</feature>
<feature type="compositionally biased region" description="Low complexity" evidence="5">
    <location>
        <begin position="2690"/>
        <end position="2707"/>
    </location>
</feature>
<feature type="compositionally biased region" description="Basic and acidic residues" evidence="5">
    <location>
        <begin position="1793"/>
        <end position="1806"/>
    </location>
</feature>
<feature type="region of interest" description="Disordered" evidence="5">
    <location>
        <begin position="1187"/>
        <end position="1243"/>
    </location>
</feature>
<feature type="compositionally biased region" description="Low complexity" evidence="5">
    <location>
        <begin position="2636"/>
        <end position="2647"/>
    </location>
</feature>
<feature type="compositionally biased region" description="Low complexity" evidence="5">
    <location>
        <begin position="1528"/>
        <end position="1546"/>
    </location>
</feature>
<feature type="compositionally biased region" description="Polar residues" evidence="5">
    <location>
        <begin position="2108"/>
        <end position="2119"/>
    </location>
</feature>
<dbReference type="RefSeq" id="XP_022657426.1">
    <property type="nucleotide sequence ID" value="XM_022801691.1"/>
</dbReference>
<feature type="region of interest" description="Disordered" evidence="5">
    <location>
        <begin position="807"/>
        <end position="829"/>
    </location>
</feature>
<feature type="compositionally biased region" description="Pro residues" evidence="5">
    <location>
        <begin position="618"/>
        <end position="633"/>
    </location>
</feature>
<feature type="compositionally biased region" description="Low complexity" evidence="5">
    <location>
        <begin position="1134"/>
        <end position="1150"/>
    </location>
</feature>
<feature type="compositionally biased region" description="Acidic residues" evidence="5">
    <location>
        <begin position="2579"/>
        <end position="2589"/>
    </location>
</feature>
<dbReference type="EnsemblMetazoa" id="XM_022801689">
    <property type="protein sequence ID" value="XP_022657424"/>
    <property type="gene ID" value="LOC111248774"/>
</dbReference>
<dbReference type="GO" id="GO:0034967">
    <property type="term" value="C:Set3 complex"/>
    <property type="evidence" value="ECO:0007669"/>
    <property type="project" value="TreeGrafter"/>
</dbReference>
<feature type="region of interest" description="Disordered" evidence="5">
    <location>
        <begin position="590"/>
        <end position="636"/>
    </location>
</feature>
<evidence type="ECO:0000256" key="2">
    <source>
        <dbReference type="ARBA" id="ARBA00022771"/>
    </source>
</evidence>
<feature type="compositionally biased region" description="Low complexity" evidence="5">
    <location>
        <begin position="12"/>
        <end position="22"/>
    </location>
</feature>
<dbReference type="GO" id="GO:0006355">
    <property type="term" value="P:regulation of DNA-templated transcription"/>
    <property type="evidence" value="ECO:0007669"/>
    <property type="project" value="TreeGrafter"/>
</dbReference>
<feature type="compositionally biased region" description="Basic and acidic residues" evidence="5">
    <location>
        <begin position="2419"/>
        <end position="2434"/>
    </location>
</feature>
<feature type="compositionally biased region" description="Basic and acidic residues" evidence="5">
    <location>
        <begin position="1751"/>
        <end position="1770"/>
    </location>
</feature>
<dbReference type="InParanoid" id="A0A7M7JVS7"/>
<dbReference type="GO" id="GO:0008170">
    <property type="term" value="F:N-methyltransferase activity"/>
    <property type="evidence" value="ECO:0007669"/>
    <property type="project" value="UniProtKB-ARBA"/>
</dbReference>
<dbReference type="Gene3D" id="3.30.40.10">
    <property type="entry name" value="Zinc/RING finger domain, C3HC4 (zinc finger)"/>
    <property type="match status" value="1"/>
</dbReference>
<feature type="compositionally biased region" description="Low complexity" evidence="5">
    <location>
        <begin position="696"/>
        <end position="708"/>
    </location>
</feature>
<feature type="compositionally biased region" description="Basic and acidic residues" evidence="5">
    <location>
        <begin position="2257"/>
        <end position="2317"/>
    </location>
</feature>
<feature type="region of interest" description="Disordered" evidence="5">
    <location>
        <begin position="356"/>
        <end position="449"/>
    </location>
</feature>
<dbReference type="CTD" id="39551"/>
<feature type="compositionally biased region" description="Low complexity" evidence="5">
    <location>
        <begin position="63"/>
        <end position="91"/>
    </location>
</feature>
<feature type="compositionally biased region" description="Basic and acidic residues" evidence="5">
    <location>
        <begin position="1120"/>
        <end position="1129"/>
    </location>
</feature>
<dbReference type="RefSeq" id="XP_022657425.1">
    <property type="nucleotide sequence ID" value="XM_022801690.1"/>
</dbReference>
<feature type="region of interest" description="Disordered" evidence="5">
    <location>
        <begin position="1339"/>
        <end position="1374"/>
    </location>
</feature>
<feature type="region of interest" description="Disordered" evidence="5">
    <location>
        <begin position="1458"/>
        <end position="1505"/>
    </location>
</feature>
<feature type="compositionally biased region" description="Polar residues" evidence="5">
    <location>
        <begin position="1866"/>
        <end position="1889"/>
    </location>
</feature>
<feature type="compositionally biased region" description="Low complexity" evidence="5">
    <location>
        <begin position="211"/>
        <end position="225"/>
    </location>
</feature>
<feature type="region of interest" description="Disordered" evidence="5">
    <location>
        <begin position="211"/>
        <end position="320"/>
    </location>
</feature>
<keyword evidence="9" id="KW-1185">Reference proteome</keyword>
<feature type="compositionally biased region" description="Basic and acidic residues" evidence="5">
    <location>
        <begin position="2077"/>
        <end position="2089"/>
    </location>
</feature>
<feature type="compositionally biased region" description="Low complexity" evidence="5">
    <location>
        <begin position="234"/>
        <end position="275"/>
    </location>
</feature>
<dbReference type="PROSITE" id="PS01359">
    <property type="entry name" value="ZF_PHD_1"/>
    <property type="match status" value="1"/>
</dbReference>
<dbReference type="GO" id="GO:0070210">
    <property type="term" value="C:Rpd3L-Expanded complex"/>
    <property type="evidence" value="ECO:0007669"/>
    <property type="project" value="TreeGrafter"/>
</dbReference>
<dbReference type="RefSeq" id="XP_022657424.1">
    <property type="nucleotide sequence ID" value="XM_022801689.1"/>
</dbReference>
<keyword evidence="3" id="KW-0862">Zinc</keyword>
<evidence type="ECO:0008006" key="10">
    <source>
        <dbReference type="Google" id="ProtNLM"/>
    </source>
</evidence>
<feature type="region of interest" description="Disordered" evidence="5">
    <location>
        <begin position="1523"/>
        <end position="1555"/>
    </location>
</feature>
<dbReference type="CDD" id="cd15550">
    <property type="entry name" value="PHD_MLL5"/>
    <property type="match status" value="1"/>
</dbReference>
<dbReference type="GO" id="GO:0008276">
    <property type="term" value="F:protein methyltransferase activity"/>
    <property type="evidence" value="ECO:0007669"/>
    <property type="project" value="UniProtKB-ARBA"/>
</dbReference>
<feature type="domain" description="SET" evidence="7">
    <location>
        <begin position="1287"/>
        <end position="1438"/>
    </location>
</feature>
<feature type="region of interest" description="Disordered" evidence="5">
    <location>
        <begin position="1959"/>
        <end position="1983"/>
    </location>
</feature>
<dbReference type="Gene3D" id="2.170.270.10">
    <property type="entry name" value="SET domain"/>
    <property type="match status" value="1"/>
</dbReference>
<organism evidence="8 9">
    <name type="scientific">Varroa destructor</name>
    <name type="common">Honeybee mite</name>
    <dbReference type="NCBI Taxonomy" id="109461"/>
    <lineage>
        <taxon>Eukaryota</taxon>
        <taxon>Metazoa</taxon>
        <taxon>Ecdysozoa</taxon>
        <taxon>Arthropoda</taxon>
        <taxon>Chelicerata</taxon>
        <taxon>Arachnida</taxon>
        <taxon>Acari</taxon>
        <taxon>Parasitiformes</taxon>
        <taxon>Mesostigmata</taxon>
        <taxon>Gamasina</taxon>
        <taxon>Dermanyssoidea</taxon>
        <taxon>Varroidae</taxon>
        <taxon>Varroa</taxon>
    </lineage>
</organism>
<feature type="compositionally biased region" description="Low complexity" evidence="5">
    <location>
        <begin position="405"/>
        <end position="440"/>
    </location>
</feature>
<feature type="compositionally biased region" description="Polar residues" evidence="5">
    <location>
        <begin position="1921"/>
        <end position="1933"/>
    </location>
</feature>
<feature type="compositionally biased region" description="Acidic residues" evidence="5">
    <location>
        <begin position="1211"/>
        <end position="1226"/>
    </location>
</feature>
<feature type="compositionally biased region" description="Polar residues" evidence="5">
    <location>
        <begin position="2561"/>
        <end position="2573"/>
    </location>
</feature>
<evidence type="ECO:0000313" key="8">
    <source>
        <dbReference type="EnsemblMetazoa" id="XP_022657425"/>
    </source>
</evidence>
<feature type="compositionally biased region" description="Low complexity" evidence="5">
    <location>
        <begin position="1808"/>
        <end position="1820"/>
    </location>
</feature>
<dbReference type="RefSeq" id="XP_022657421.1">
    <property type="nucleotide sequence ID" value="XM_022801686.1"/>
</dbReference>
<name>A0A7M7JVS7_VARDE</name>
<feature type="compositionally biased region" description="Basic and acidic residues" evidence="5">
    <location>
        <begin position="2489"/>
        <end position="2499"/>
    </location>
</feature>
<dbReference type="InterPro" id="IPR046341">
    <property type="entry name" value="SET_dom_sf"/>
</dbReference>
<feature type="compositionally biased region" description="Polar residues" evidence="5">
    <location>
        <begin position="2748"/>
        <end position="2766"/>
    </location>
</feature>
<keyword evidence="1" id="KW-0479">Metal-binding</keyword>
<dbReference type="FunFam" id="3.30.40.10:FF:000150">
    <property type="entry name" value="Inactive histone-lysine N-methyltransferase 2E"/>
    <property type="match status" value="1"/>
</dbReference>
<dbReference type="InterPro" id="IPR001965">
    <property type="entry name" value="Znf_PHD"/>
</dbReference>
<feature type="region of interest" description="Disordered" evidence="5">
    <location>
        <begin position="2921"/>
        <end position="2964"/>
    </location>
</feature>
<dbReference type="EnsemblMetazoa" id="XM_022801686">
    <property type="protein sequence ID" value="XP_022657421"/>
    <property type="gene ID" value="LOC111248774"/>
</dbReference>
<evidence type="ECO:0000256" key="4">
    <source>
        <dbReference type="ARBA" id="ARBA00022853"/>
    </source>
</evidence>
<protein>
    <recommendedName>
        <fullName evidence="10">PHD-type domain-containing protein</fullName>
    </recommendedName>
</protein>
<feature type="compositionally biased region" description="Polar residues" evidence="5">
    <location>
        <begin position="2500"/>
        <end position="2512"/>
    </location>
</feature>
<dbReference type="Pfam" id="PF20826">
    <property type="entry name" value="PHD_5"/>
    <property type="match status" value="1"/>
</dbReference>
<feature type="region of interest" description="Disordered" evidence="5">
    <location>
        <begin position="854"/>
        <end position="961"/>
    </location>
</feature>
<dbReference type="SUPFAM" id="SSF57903">
    <property type="entry name" value="FYVE/PHD zinc finger"/>
    <property type="match status" value="1"/>
</dbReference>
<keyword evidence="2" id="KW-0863">Zinc-finger</keyword>
<dbReference type="KEGG" id="vde:111248774"/>
<feature type="domain" description="Zinc finger PHD-type" evidence="6">
    <location>
        <begin position="970"/>
        <end position="1014"/>
    </location>
</feature>
<dbReference type="SUPFAM" id="SSF82199">
    <property type="entry name" value="SET domain"/>
    <property type="match status" value="1"/>
</dbReference>
<feature type="compositionally biased region" description="Basic and acidic residues" evidence="5">
    <location>
        <begin position="2143"/>
        <end position="2158"/>
    </location>
</feature>
<feature type="region of interest" description="Disordered" evidence="5">
    <location>
        <begin position="2744"/>
        <end position="2766"/>
    </location>
</feature>
<feature type="compositionally biased region" description="Acidic residues" evidence="5">
    <location>
        <begin position="1361"/>
        <end position="1374"/>
    </location>
</feature>